<dbReference type="RefSeq" id="WP_377063162.1">
    <property type="nucleotide sequence ID" value="NZ_JBHSJJ010000003.1"/>
</dbReference>
<sequence length="213" mass="25576">MIISLENRYIYIAVPKTGTTSVQKFLLANDKTACKNAITIDGKKYRFKEHMTALEIKEVLGEHYPKFKTIGFIRHPYGRIVSSYNFYRQGAKGWAWKGREKQRPLTQKIKILFARYCPFYLWSVLYPYKSNIEYFVNEKNETIVDKIGLFENLKVDFSEFFRNLDIEIDKLPHTNRSNHKEEASYFNNRMFRWLINIKIAKDYRFYHLIPNQK</sequence>
<dbReference type="EMBL" id="JBHSJJ010000003">
    <property type="protein sequence ID" value="MFC4871576.1"/>
    <property type="molecule type" value="Genomic_DNA"/>
</dbReference>
<dbReference type="InterPro" id="IPR005331">
    <property type="entry name" value="Sulfotransferase"/>
</dbReference>
<keyword evidence="2" id="KW-1185">Reference proteome</keyword>
<gene>
    <name evidence="1" type="ORF">ACFPFU_07750</name>
</gene>
<dbReference type="Proteomes" id="UP001595818">
    <property type="component" value="Unassembled WGS sequence"/>
</dbReference>
<accession>A0ABV9SYT8</accession>
<reference evidence="2" key="1">
    <citation type="journal article" date="2019" name="Int. J. Syst. Evol. Microbiol.">
        <title>The Global Catalogue of Microorganisms (GCM) 10K type strain sequencing project: providing services to taxonomists for standard genome sequencing and annotation.</title>
        <authorList>
            <consortium name="The Broad Institute Genomics Platform"/>
            <consortium name="The Broad Institute Genome Sequencing Center for Infectious Disease"/>
            <person name="Wu L."/>
            <person name="Ma J."/>
        </authorList>
    </citation>
    <scope>NUCLEOTIDE SEQUENCE [LARGE SCALE GENOMIC DNA]</scope>
    <source>
        <strain evidence="2">CGMCC 4.7466</strain>
    </source>
</reference>
<dbReference type="InterPro" id="IPR027417">
    <property type="entry name" value="P-loop_NTPase"/>
</dbReference>
<evidence type="ECO:0000313" key="1">
    <source>
        <dbReference type="EMBL" id="MFC4871576.1"/>
    </source>
</evidence>
<dbReference type="Gene3D" id="3.40.50.300">
    <property type="entry name" value="P-loop containing nucleotide triphosphate hydrolases"/>
    <property type="match status" value="1"/>
</dbReference>
<organism evidence="1 2">
    <name type="scientific">Negadavirga shengliensis</name>
    <dbReference type="NCBI Taxonomy" id="1389218"/>
    <lineage>
        <taxon>Bacteria</taxon>
        <taxon>Pseudomonadati</taxon>
        <taxon>Bacteroidota</taxon>
        <taxon>Cytophagia</taxon>
        <taxon>Cytophagales</taxon>
        <taxon>Cyclobacteriaceae</taxon>
        <taxon>Negadavirga</taxon>
    </lineage>
</organism>
<dbReference type="Pfam" id="PF03567">
    <property type="entry name" value="Sulfotransfer_2"/>
    <property type="match status" value="1"/>
</dbReference>
<name>A0ABV9SYT8_9BACT</name>
<proteinExistence type="predicted"/>
<dbReference type="SUPFAM" id="SSF52540">
    <property type="entry name" value="P-loop containing nucleoside triphosphate hydrolases"/>
    <property type="match status" value="1"/>
</dbReference>
<evidence type="ECO:0000313" key="2">
    <source>
        <dbReference type="Proteomes" id="UP001595818"/>
    </source>
</evidence>
<comment type="caution">
    <text evidence="1">The sequence shown here is derived from an EMBL/GenBank/DDBJ whole genome shotgun (WGS) entry which is preliminary data.</text>
</comment>
<protein>
    <submittedName>
        <fullName evidence="1">Sulfotransferase family 2 domain-containing protein</fullName>
    </submittedName>
</protein>